<evidence type="ECO:0000256" key="1">
    <source>
        <dbReference type="SAM" id="MobiDB-lite"/>
    </source>
</evidence>
<reference evidence="2 3" key="1">
    <citation type="submission" date="2019-07" db="EMBL/GenBank/DDBJ databases">
        <title>Whole genome shotgun sequence of Skermanella aerolata NBRC 106429.</title>
        <authorList>
            <person name="Hosoyama A."/>
            <person name="Uohara A."/>
            <person name="Ohji S."/>
            <person name="Ichikawa N."/>
        </authorList>
    </citation>
    <scope>NUCLEOTIDE SEQUENCE [LARGE SCALE GENOMIC DNA]</scope>
    <source>
        <strain evidence="2 3">NBRC 106429</strain>
    </source>
</reference>
<name>A0A512E419_9PROT</name>
<feature type="compositionally biased region" description="Basic and acidic residues" evidence="1">
    <location>
        <begin position="75"/>
        <end position="84"/>
    </location>
</feature>
<protein>
    <submittedName>
        <fullName evidence="2">Uncharacterized protein</fullName>
    </submittedName>
</protein>
<feature type="region of interest" description="Disordered" evidence="1">
    <location>
        <begin position="63"/>
        <end position="94"/>
    </location>
</feature>
<organism evidence="2 3">
    <name type="scientific">Skermanella aerolata</name>
    <dbReference type="NCBI Taxonomy" id="393310"/>
    <lineage>
        <taxon>Bacteria</taxon>
        <taxon>Pseudomonadati</taxon>
        <taxon>Pseudomonadota</taxon>
        <taxon>Alphaproteobacteria</taxon>
        <taxon>Rhodospirillales</taxon>
        <taxon>Azospirillaceae</taxon>
        <taxon>Skermanella</taxon>
    </lineage>
</organism>
<comment type="caution">
    <text evidence="2">The sequence shown here is derived from an EMBL/GenBank/DDBJ whole genome shotgun (WGS) entry which is preliminary data.</text>
</comment>
<evidence type="ECO:0000313" key="2">
    <source>
        <dbReference type="EMBL" id="GEO43474.1"/>
    </source>
</evidence>
<dbReference type="AlphaFoldDB" id="A0A512E419"/>
<keyword evidence="3" id="KW-1185">Reference proteome</keyword>
<evidence type="ECO:0000313" key="3">
    <source>
        <dbReference type="Proteomes" id="UP000321523"/>
    </source>
</evidence>
<proteinExistence type="predicted"/>
<dbReference type="EMBL" id="BJYZ01000090">
    <property type="protein sequence ID" value="GEO43474.1"/>
    <property type="molecule type" value="Genomic_DNA"/>
</dbReference>
<accession>A0A512E419</accession>
<sequence>MLSVVDWMIPKGGAAMIKDEIAAAVSALDAVAERLRGTEHAAQFAILRAQLLNLARKAAWTPDERQNAARKAHHHLEPNPRHEFPAAPGSTPPA</sequence>
<gene>
    <name evidence="2" type="ORF">SAE02_76220</name>
</gene>
<dbReference type="Proteomes" id="UP000321523">
    <property type="component" value="Unassembled WGS sequence"/>
</dbReference>